<comment type="caution">
    <text evidence="4">The sequence shown here is derived from an EMBL/GenBank/DDBJ whole genome shotgun (WGS) entry which is preliminary data.</text>
</comment>
<dbReference type="AlphaFoldDB" id="A0A2T5G3R7"/>
<dbReference type="PANTHER" id="PTHR43459:SF1">
    <property type="entry name" value="EG:BACN32G11.4 PROTEIN"/>
    <property type="match status" value="1"/>
</dbReference>
<dbReference type="EMBL" id="PEBV01000069">
    <property type="protein sequence ID" value="PTQ50833.1"/>
    <property type="molecule type" value="Genomic_DNA"/>
</dbReference>
<evidence type="ECO:0000256" key="1">
    <source>
        <dbReference type="ARBA" id="ARBA00005254"/>
    </source>
</evidence>
<reference evidence="3" key="2">
    <citation type="journal article" date="2021" name="Microbiology">
        <title>Metagenomic Analysis of the Microbial Community in the Underground Coal Fire Area (Kemerovo Region, Russia) Revealed Predominance of Thermophilic Members of the Phyla Deinococcus-thermus, Aquificae, and Firmicutes.</title>
        <authorList>
            <person name="Kadnikov V."/>
            <person name="Mardanov A.V."/>
            <person name="Beletsky A.V."/>
            <person name="Karnachuk O.V."/>
            <person name="Ravin N.V."/>
        </authorList>
    </citation>
    <scope>NUCLEOTIDE SEQUENCE</scope>
    <source>
        <strain evidence="3">RBS10-49</strain>
    </source>
</reference>
<dbReference type="InterPro" id="IPR029045">
    <property type="entry name" value="ClpP/crotonase-like_dom_sf"/>
</dbReference>
<name>A0A2T5G3R7_HYDSH</name>
<dbReference type="PROSITE" id="PS00166">
    <property type="entry name" value="ENOYL_COA_HYDRATASE"/>
    <property type="match status" value="1"/>
</dbReference>
<comment type="similarity">
    <text evidence="1 2">Belongs to the enoyl-CoA hydratase/isomerase family.</text>
</comment>
<dbReference type="SUPFAM" id="SSF52096">
    <property type="entry name" value="ClpP/crotonase"/>
    <property type="match status" value="1"/>
</dbReference>
<dbReference type="Gene3D" id="1.10.12.10">
    <property type="entry name" value="Lyase 2-enoyl-coa Hydratase, Chain A, domain 2"/>
    <property type="match status" value="1"/>
</dbReference>
<organism evidence="4 5">
    <name type="scientific">Hydrogenibacillus schlegelii</name>
    <name type="common">Bacillus schlegelii</name>
    <dbReference type="NCBI Taxonomy" id="1484"/>
    <lineage>
        <taxon>Bacteria</taxon>
        <taxon>Bacillati</taxon>
        <taxon>Bacillota</taxon>
        <taxon>Bacilli</taxon>
        <taxon>Bacillales</taxon>
        <taxon>Bacillales Family X. Incertae Sedis</taxon>
        <taxon>Hydrogenibacillus</taxon>
    </lineage>
</organism>
<dbReference type="Proteomes" id="UP000748108">
    <property type="component" value="Unassembled WGS sequence"/>
</dbReference>
<dbReference type="EMBL" id="JAHHQF010000048">
    <property type="protein sequence ID" value="MBT9282048.1"/>
    <property type="molecule type" value="Genomic_DNA"/>
</dbReference>
<accession>A0A2T5G3R7</accession>
<dbReference type="PANTHER" id="PTHR43459">
    <property type="entry name" value="ENOYL-COA HYDRATASE"/>
    <property type="match status" value="1"/>
</dbReference>
<dbReference type="Pfam" id="PF00378">
    <property type="entry name" value="ECH_1"/>
    <property type="match status" value="1"/>
</dbReference>
<dbReference type="Proteomes" id="UP000244180">
    <property type="component" value="Unassembled WGS sequence"/>
</dbReference>
<dbReference type="Gene3D" id="3.90.226.10">
    <property type="entry name" value="2-enoyl-CoA Hydratase, Chain A, domain 1"/>
    <property type="match status" value="1"/>
</dbReference>
<evidence type="ECO:0000256" key="2">
    <source>
        <dbReference type="RuleBase" id="RU003707"/>
    </source>
</evidence>
<dbReference type="InterPro" id="IPR014748">
    <property type="entry name" value="Enoyl-CoA_hydra_C"/>
</dbReference>
<dbReference type="InterPro" id="IPR018376">
    <property type="entry name" value="Enoyl-CoA_hyd/isom_CS"/>
</dbReference>
<protein>
    <submittedName>
        <fullName evidence="3 4">Enoyl-CoA hydratase</fullName>
    </submittedName>
</protein>
<dbReference type="InterPro" id="IPR001753">
    <property type="entry name" value="Enoyl-CoA_hydra/iso"/>
</dbReference>
<evidence type="ECO:0000313" key="4">
    <source>
        <dbReference type="EMBL" id="PTQ50833.1"/>
    </source>
</evidence>
<evidence type="ECO:0000313" key="5">
    <source>
        <dbReference type="Proteomes" id="UP000244180"/>
    </source>
</evidence>
<dbReference type="GO" id="GO:0003824">
    <property type="term" value="F:catalytic activity"/>
    <property type="evidence" value="ECO:0007669"/>
    <property type="project" value="InterPro"/>
</dbReference>
<dbReference type="CDD" id="cd06558">
    <property type="entry name" value="crotonase-like"/>
    <property type="match status" value="1"/>
</dbReference>
<gene>
    <name evidence="4" type="ORF">HSCHL_2506</name>
    <name evidence="3" type="ORF">KM312_05250</name>
</gene>
<sequence length="260" mass="27998">MKAVLWDVDADGGIGWITLHRPEVRNALNAEMLDALQSALKEAQAREDIRTVVLRGEGSAFCAGGDLKEIQTLGPFGVRRLLNEKIRPLLRSLMLLDKPVIAALNGPVAGAGIGLALACDVVLAAKEATLITAFGKVGAMPDAAMIYFLVQHIGLKQAMELILRGEPLSAEAAHALGLYTRVVEREALEALTLEWARDLARGPTLAYAMAKRAARDAVRLPFDAFMDLESASQALLHFSADHQEGIAAFLAKRPPQFQGK</sequence>
<reference evidence="4 5" key="1">
    <citation type="submission" date="2017-08" db="EMBL/GenBank/DDBJ databases">
        <title>Burning lignite coal seam in the remote Altai Mountains harbors a hydrogen-driven thermophilic microbial community.</title>
        <authorList>
            <person name="Kadnikov V.V."/>
            <person name="Mardanov A.V."/>
            <person name="Ivasenko D."/>
            <person name="Beletsky A.V."/>
            <person name="Karnachuk O.V."/>
            <person name="Ravin N.V."/>
        </authorList>
    </citation>
    <scope>NUCLEOTIDE SEQUENCE [LARGE SCALE GENOMIC DNA]</scope>
    <source>
        <strain evidence="4">AL33</strain>
    </source>
</reference>
<evidence type="ECO:0000313" key="3">
    <source>
        <dbReference type="EMBL" id="MBT9282048.1"/>
    </source>
</evidence>
<proteinExistence type="inferred from homology"/>